<name>A0A9P4MII7_9PEZI</name>
<evidence type="ECO:0000313" key="3">
    <source>
        <dbReference type="EMBL" id="KAF2154332.1"/>
    </source>
</evidence>
<comment type="similarity">
    <text evidence="1">Belongs to the BLOC1S1 family.</text>
</comment>
<sequence>MSDHMDTTRRPSAACSSAMAKLDSVASSHRADIESRASVLNASEKAVCKQDKQLRKNTETLAKQNEQCEKLVDATYKALTEFGDVQNWAEMIERDLLILEETMRLVDGLPESENISGT</sequence>
<comment type="caution">
    <text evidence="3">The sequence shown here is derived from an EMBL/GenBank/DDBJ whole genome shotgun (WGS) entry which is preliminary data.</text>
</comment>
<protein>
    <recommendedName>
        <fullName evidence="2">Biogenesis of lysosome-related organelles complex 1 subunit 1</fullName>
    </recommendedName>
</protein>
<evidence type="ECO:0000313" key="4">
    <source>
        <dbReference type="Proteomes" id="UP000799439"/>
    </source>
</evidence>
<reference evidence="3" key="1">
    <citation type="journal article" date="2020" name="Stud. Mycol.">
        <title>101 Dothideomycetes genomes: a test case for predicting lifestyles and emergence of pathogens.</title>
        <authorList>
            <person name="Haridas S."/>
            <person name="Albert R."/>
            <person name="Binder M."/>
            <person name="Bloem J."/>
            <person name="Labutti K."/>
            <person name="Salamov A."/>
            <person name="Andreopoulos B."/>
            <person name="Baker S."/>
            <person name="Barry K."/>
            <person name="Bills G."/>
            <person name="Bluhm B."/>
            <person name="Cannon C."/>
            <person name="Castanera R."/>
            <person name="Culley D."/>
            <person name="Daum C."/>
            <person name="Ezra D."/>
            <person name="Gonzalez J."/>
            <person name="Henrissat B."/>
            <person name="Kuo A."/>
            <person name="Liang C."/>
            <person name="Lipzen A."/>
            <person name="Lutzoni F."/>
            <person name="Magnuson J."/>
            <person name="Mondo S."/>
            <person name="Nolan M."/>
            <person name="Ohm R."/>
            <person name="Pangilinan J."/>
            <person name="Park H.-J."/>
            <person name="Ramirez L."/>
            <person name="Alfaro M."/>
            <person name="Sun H."/>
            <person name="Tritt A."/>
            <person name="Yoshinaga Y."/>
            <person name="Zwiers L.-H."/>
            <person name="Turgeon B."/>
            <person name="Goodwin S."/>
            <person name="Spatafora J."/>
            <person name="Crous P."/>
            <person name="Grigoriev I."/>
        </authorList>
    </citation>
    <scope>NUCLEOTIDE SEQUENCE</scope>
    <source>
        <strain evidence="3">CBS 260.36</strain>
    </source>
</reference>
<dbReference type="Pfam" id="PF06320">
    <property type="entry name" value="GCN5L1"/>
    <property type="match status" value="1"/>
</dbReference>
<organism evidence="3 4">
    <name type="scientific">Myriangium duriaei CBS 260.36</name>
    <dbReference type="NCBI Taxonomy" id="1168546"/>
    <lineage>
        <taxon>Eukaryota</taxon>
        <taxon>Fungi</taxon>
        <taxon>Dikarya</taxon>
        <taxon>Ascomycota</taxon>
        <taxon>Pezizomycotina</taxon>
        <taxon>Dothideomycetes</taxon>
        <taxon>Dothideomycetidae</taxon>
        <taxon>Myriangiales</taxon>
        <taxon>Myriangiaceae</taxon>
        <taxon>Myriangium</taxon>
    </lineage>
</organism>
<dbReference type="PANTHER" id="PTHR13073">
    <property type="entry name" value="BLOC-1 COMPLEX SUBUNIT 1"/>
    <property type="match status" value="1"/>
</dbReference>
<keyword evidence="4" id="KW-1185">Reference proteome</keyword>
<dbReference type="InterPro" id="IPR009395">
    <property type="entry name" value="BLOC1S1"/>
</dbReference>
<gene>
    <name evidence="3" type="ORF">K461DRAFT_312266</name>
</gene>
<dbReference type="PANTHER" id="PTHR13073:SF0">
    <property type="entry name" value="BIOGENESIS OF LYSOSOME-RELATED ORGANELLES COMPLEX 1 SUBUNIT 1"/>
    <property type="match status" value="1"/>
</dbReference>
<evidence type="ECO:0000256" key="1">
    <source>
        <dbReference type="ARBA" id="ARBA00007133"/>
    </source>
</evidence>
<accession>A0A9P4MII7</accession>
<dbReference type="GO" id="GO:0031083">
    <property type="term" value="C:BLOC-1 complex"/>
    <property type="evidence" value="ECO:0007669"/>
    <property type="project" value="InterPro"/>
</dbReference>
<evidence type="ECO:0000256" key="2">
    <source>
        <dbReference type="ARBA" id="ARBA00019577"/>
    </source>
</evidence>
<proteinExistence type="inferred from homology"/>
<dbReference type="AlphaFoldDB" id="A0A9P4MII7"/>
<dbReference type="Proteomes" id="UP000799439">
    <property type="component" value="Unassembled WGS sequence"/>
</dbReference>
<dbReference type="OrthoDB" id="20018at2759"/>
<dbReference type="GO" id="GO:0016197">
    <property type="term" value="P:endosomal transport"/>
    <property type="evidence" value="ECO:0007669"/>
    <property type="project" value="TreeGrafter"/>
</dbReference>
<dbReference type="EMBL" id="ML996084">
    <property type="protein sequence ID" value="KAF2154332.1"/>
    <property type="molecule type" value="Genomic_DNA"/>
</dbReference>